<accession>A0A8J9VTG2</accession>
<protein>
    <submittedName>
        <fullName evidence="1">Uncharacterized protein</fullName>
    </submittedName>
</protein>
<dbReference type="AlphaFoldDB" id="A0A8J9VTG2"/>
<keyword evidence="2" id="KW-1185">Reference proteome</keyword>
<sequence>MVSGHTVRAPGVGRVRVCGVGVSGGVCVGVGGVWGACGLGGGPLLVKLVVEVFGRVVRVVHTWLRGRVVLAGAVARPAAAVRRALAIPAHVSRRHWPPHRIPRLVSIGSPT</sequence>
<reference evidence="1" key="1">
    <citation type="submission" date="2021-12" db="EMBL/GenBank/DDBJ databases">
        <authorList>
            <person name="Martin H S."/>
        </authorList>
    </citation>
    <scope>NUCLEOTIDE SEQUENCE</scope>
</reference>
<name>A0A8J9VTG2_9NEOP</name>
<evidence type="ECO:0000313" key="2">
    <source>
        <dbReference type="Proteomes" id="UP000838878"/>
    </source>
</evidence>
<feature type="non-terminal residue" evidence="1">
    <location>
        <position position="111"/>
    </location>
</feature>
<gene>
    <name evidence="1" type="ORF">BINO364_LOCUS4666</name>
</gene>
<dbReference type="Proteomes" id="UP000838878">
    <property type="component" value="Chromosome 12"/>
</dbReference>
<dbReference type="EMBL" id="OV170232">
    <property type="protein sequence ID" value="CAH0718137.1"/>
    <property type="molecule type" value="Genomic_DNA"/>
</dbReference>
<evidence type="ECO:0000313" key="1">
    <source>
        <dbReference type="EMBL" id="CAH0718137.1"/>
    </source>
</evidence>
<proteinExistence type="predicted"/>
<organism evidence="1 2">
    <name type="scientific">Brenthis ino</name>
    <name type="common">lesser marbled fritillary</name>
    <dbReference type="NCBI Taxonomy" id="405034"/>
    <lineage>
        <taxon>Eukaryota</taxon>
        <taxon>Metazoa</taxon>
        <taxon>Ecdysozoa</taxon>
        <taxon>Arthropoda</taxon>
        <taxon>Hexapoda</taxon>
        <taxon>Insecta</taxon>
        <taxon>Pterygota</taxon>
        <taxon>Neoptera</taxon>
        <taxon>Endopterygota</taxon>
        <taxon>Lepidoptera</taxon>
        <taxon>Glossata</taxon>
        <taxon>Ditrysia</taxon>
        <taxon>Papilionoidea</taxon>
        <taxon>Nymphalidae</taxon>
        <taxon>Heliconiinae</taxon>
        <taxon>Argynnini</taxon>
        <taxon>Brenthis</taxon>
    </lineage>
</organism>